<dbReference type="InterPro" id="IPR050807">
    <property type="entry name" value="TransReg_Diox_bact_type"/>
</dbReference>
<dbReference type="SMART" id="SM00530">
    <property type="entry name" value="HTH_XRE"/>
    <property type="match status" value="1"/>
</dbReference>
<gene>
    <name evidence="3" type="ORF">KEC16_08725</name>
</gene>
<dbReference type="InterPro" id="IPR001387">
    <property type="entry name" value="Cro/C1-type_HTH"/>
</dbReference>
<dbReference type="Proteomes" id="UP000680714">
    <property type="component" value="Unassembled WGS sequence"/>
</dbReference>
<feature type="domain" description="HTH cro/C1-type" evidence="2">
    <location>
        <begin position="13"/>
        <end position="67"/>
    </location>
</feature>
<dbReference type="CDD" id="cd00093">
    <property type="entry name" value="HTH_XRE"/>
    <property type="match status" value="1"/>
</dbReference>
<protein>
    <submittedName>
        <fullName evidence="3">Helix-turn-helix transcriptional regulator</fullName>
    </submittedName>
</protein>
<organism evidence="3 4">
    <name type="scientific">Magnetospirillum sulfuroxidans</name>
    <dbReference type="NCBI Taxonomy" id="611300"/>
    <lineage>
        <taxon>Bacteria</taxon>
        <taxon>Pseudomonadati</taxon>
        <taxon>Pseudomonadota</taxon>
        <taxon>Alphaproteobacteria</taxon>
        <taxon>Rhodospirillales</taxon>
        <taxon>Rhodospirillaceae</taxon>
        <taxon>Magnetospirillum</taxon>
    </lineage>
</organism>
<dbReference type="RefSeq" id="WP_211547917.1">
    <property type="nucleotide sequence ID" value="NZ_JAGTUF010000006.1"/>
</dbReference>
<evidence type="ECO:0000313" key="3">
    <source>
        <dbReference type="EMBL" id="MBR9971799.1"/>
    </source>
</evidence>
<dbReference type="PANTHER" id="PTHR46797">
    <property type="entry name" value="HTH-TYPE TRANSCRIPTIONAL REGULATOR"/>
    <property type="match status" value="1"/>
</dbReference>
<evidence type="ECO:0000256" key="1">
    <source>
        <dbReference type="ARBA" id="ARBA00023125"/>
    </source>
</evidence>
<keyword evidence="1" id="KW-0238">DNA-binding</keyword>
<name>A0ABS5IBJ9_9PROT</name>
<dbReference type="EMBL" id="JAGTUF010000006">
    <property type="protein sequence ID" value="MBR9971799.1"/>
    <property type="molecule type" value="Genomic_DNA"/>
</dbReference>
<keyword evidence="4" id="KW-1185">Reference proteome</keyword>
<accession>A0ABS5IBJ9</accession>
<dbReference type="PROSITE" id="PS50943">
    <property type="entry name" value="HTH_CROC1"/>
    <property type="match status" value="1"/>
</dbReference>
<dbReference type="InterPro" id="IPR010982">
    <property type="entry name" value="Lambda_DNA-bd_dom_sf"/>
</dbReference>
<dbReference type="PANTHER" id="PTHR46797:SF1">
    <property type="entry name" value="METHYLPHOSPHONATE SYNTHASE"/>
    <property type="match status" value="1"/>
</dbReference>
<dbReference type="Gene3D" id="1.10.260.40">
    <property type="entry name" value="lambda repressor-like DNA-binding domains"/>
    <property type="match status" value="1"/>
</dbReference>
<reference evidence="3 4" key="1">
    <citation type="submission" date="2021-04" db="EMBL/GenBank/DDBJ databases">
        <title>Magnetospirillum sulfuroxidans sp. nov., a facultative chemolithoautotrophic sulfur-oxidizing alphaproteobacterium isolated from freshwater sediment and proposals for Paramagetospirillum gen. nov., and Magnetospirillaceae fam. nov.</title>
        <authorList>
            <person name="Koziaeva V."/>
            <person name="Geelhoed J.S."/>
            <person name="Sorokin D.Y."/>
            <person name="Grouzdev D.S."/>
        </authorList>
    </citation>
    <scope>NUCLEOTIDE SEQUENCE [LARGE SCALE GENOMIC DNA]</scope>
    <source>
        <strain evidence="3 4">J10</strain>
    </source>
</reference>
<dbReference type="Pfam" id="PF01381">
    <property type="entry name" value="HTH_3"/>
    <property type="match status" value="1"/>
</dbReference>
<dbReference type="SUPFAM" id="SSF47413">
    <property type="entry name" value="lambda repressor-like DNA-binding domains"/>
    <property type="match status" value="1"/>
</dbReference>
<evidence type="ECO:0000313" key="4">
    <source>
        <dbReference type="Proteomes" id="UP000680714"/>
    </source>
</evidence>
<comment type="caution">
    <text evidence="3">The sequence shown here is derived from an EMBL/GenBank/DDBJ whole genome shotgun (WGS) entry which is preliminary data.</text>
</comment>
<proteinExistence type="predicted"/>
<sequence length="112" mass="12240">MATDLKSVLGAKVRAGRESAGLSQEQLAERINRTPETISNIERGKTMPAIETLQALCSALGLRLAELFADEDLGRDVGRVAREHRVVLTLRTLSESDLEVAQKTIEALANRQ</sequence>
<evidence type="ECO:0000259" key="2">
    <source>
        <dbReference type="PROSITE" id="PS50943"/>
    </source>
</evidence>